<proteinExistence type="predicted"/>
<dbReference type="OrthoDB" id="38285at2157"/>
<evidence type="ECO:0000313" key="1">
    <source>
        <dbReference type="EMBL" id="MBB5252619.1"/>
    </source>
</evidence>
<sequence length="72" mass="8319">MICEKVFRSRAGKTVILRVYDNNVEVTGDFFTTDDDLRLIEDSLSKGKRPNAFILGVDIDELYEKFLECVKK</sequence>
<evidence type="ECO:0000313" key="3">
    <source>
        <dbReference type="Proteomes" id="UP000427373"/>
    </source>
</evidence>
<dbReference type="RefSeq" id="WP_052846501.1">
    <property type="nucleotide sequence ID" value="NZ_AP031374.1"/>
</dbReference>
<protein>
    <submittedName>
        <fullName evidence="2">Uncharacterized protein</fullName>
    </submittedName>
</protein>
<dbReference type="KEGG" id="soh:D1869_06950"/>
<reference evidence="2 3" key="1">
    <citation type="submission" date="2019-10" db="EMBL/GenBank/DDBJ databases">
        <title>Genome Sequences from Six Type Strain Members of the Archaeal Family Sulfolobaceae: Acidianus ambivalens, Acidianus infernus, Metallosphaera prunae, Stygiolobus azoricus, Sulfolobus metallicus, and Sulfurisphaera ohwakuensis.</title>
        <authorList>
            <person name="Counts J.A."/>
            <person name="Kelly R.M."/>
        </authorList>
    </citation>
    <scope>NUCLEOTIDE SEQUENCE [LARGE SCALE GENOMIC DNA]</scope>
    <source>
        <strain evidence="2 3">TA-1</strain>
    </source>
</reference>
<gene>
    <name evidence="2" type="ORF">D1869_06950</name>
    <name evidence="1" type="ORF">HNQ62_000337</name>
</gene>
<dbReference type="EMBL" id="JACHFY010000001">
    <property type="protein sequence ID" value="MBB5252619.1"/>
    <property type="molecule type" value="Genomic_DNA"/>
</dbReference>
<accession>A0A650CGC3</accession>
<dbReference type="Proteomes" id="UP000582213">
    <property type="component" value="Unassembled WGS sequence"/>
</dbReference>
<dbReference type="Proteomes" id="UP000427373">
    <property type="component" value="Chromosome"/>
</dbReference>
<organism evidence="2 3">
    <name type="scientific">Sulfurisphaera ohwakuensis</name>
    <dbReference type="NCBI Taxonomy" id="69656"/>
    <lineage>
        <taxon>Archaea</taxon>
        <taxon>Thermoproteota</taxon>
        <taxon>Thermoprotei</taxon>
        <taxon>Sulfolobales</taxon>
        <taxon>Sulfolobaceae</taxon>
        <taxon>Sulfurisphaera</taxon>
    </lineage>
</organism>
<evidence type="ECO:0000313" key="4">
    <source>
        <dbReference type="Proteomes" id="UP000582213"/>
    </source>
</evidence>
<dbReference type="EMBL" id="CP045484">
    <property type="protein sequence ID" value="QGR16941.1"/>
    <property type="molecule type" value="Genomic_DNA"/>
</dbReference>
<dbReference type="AlphaFoldDB" id="A0A650CGC3"/>
<reference evidence="1 4" key="2">
    <citation type="submission" date="2020-08" db="EMBL/GenBank/DDBJ databases">
        <title>Genomic Encyclopedia of Type Strains, Phase IV (KMG-IV): sequencing the most valuable type-strain genomes for metagenomic binning, comparative biology and taxonomic classification.</title>
        <authorList>
            <person name="Goeker M."/>
        </authorList>
    </citation>
    <scope>NUCLEOTIDE SEQUENCE [LARGE SCALE GENOMIC DNA]</scope>
    <source>
        <strain evidence="1 4">DSM 12421</strain>
    </source>
</reference>
<keyword evidence="3" id="KW-1185">Reference proteome</keyword>
<name>A0A650CGC3_SULOH</name>
<dbReference type="GeneID" id="25400285"/>
<evidence type="ECO:0000313" key="2">
    <source>
        <dbReference type="EMBL" id="QGR16941.1"/>
    </source>
</evidence>